<feature type="compositionally biased region" description="Polar residues" evidence="1">
    <location>
        <begin position="87"/>
        <end position="105"/>
    </location>
</feature>
<evidence type="ECO:0000313" key="2">
    <source>
        <dbReference type="EMBL" id="CAH3036253.1"/>
    </source>
</evidence>
<gene>
    <name evidence="2" type="ORF">PMEA_00016742</name>
</gene>
<evidence type="ECO:0000256" key="1">
    <source>
        <dbReference type="SAM" id="MobiDB-lite"/>
    </source>
</evidence>
<proteinExistence type="predicted"/>
<evidence type="ECO:0000313" key="3">
    <source>
        <dbReference type="Proteomes" id="UP001159428"/>
    </source>
</evidence>
<dbReference type="EMBL" id="CALNXJ010000003">
    <property type="protein sequence ID" value="CAH3036253.1"/>
    <property type="molecule type" value="Genomic_DNA"/>
</dbReference>
<accession>A0AAU9VQ18</accession>
<dbReference type="AlphaFoldDB" id="A0AAU9VQ18"/>
<feature type="compositionally biased region" description="Acidic residues" evidence="1">
    <location>
        <begin position="110"/>
        <end position="125"/>
    </location>
</feature>
<name>A0AAU9VQ18_9CNID</name>
<protein>
    <submittedName>
        <fullName evidence="2">Uncharacterized protein</fullName>
    </submittedName>
</protein>
<reference evidence="2 3" key="1">
    <citation type="submission" date="2022-05" db="EMBL/GenBank/DDBJ databases">
        <authorList>
            <consortium name="Genoscope - CEA"/>
            <person name="William W."/>
        </authorList>
    </citation>
    <scope>NUCLEOTIDE SEQUENCE [LARGE SCALE GENOMIC DNA]</scope>
</reference>
<dbReference type="Proteomes" id="UP001159428">
    <property type="component" value="Unassembled WGS sequence"/>
</dbReference>
<sequence length="156" mass="17144">MTKELTREMENAKEDRATASNFTAISSLSAPEETVHIEYSEVPLVYRGLNDSVTDQVSNSLRDVQSPLTTGTPTEGECQGREEHSCLNGNHHQVHSSPQPSTNEDLCSMQEEDLAEDSDSSDEGEGISVDELKQTDGYRLFVEALDAHVKANSTKE</sequence>
<feature type="compositionally biased region" description="Polar residues" evidence="1">
    <location>
        <begin position="57"/>
        <end position="73"/>
    </location>
</feature>
<keyword evidence="3" id="KW-1185">Reference proteome</keyword>
<organism evidence="2 3">
    <name type="scientific">Pocillopora meandrina</name>
    <dbReference type="NCBI Taxonomy" id="46732"/>
    <lineage>
        <taxon>Eukaryota</taxon>
        <taxon>Metazoa</taxon>
        <taxon>Cnidaria</taxon>
        <taxon>Anthozoa</taxon>
        <taxon>Hexacorallia</taxon>
        <taxon>Scleractinia</taxon>
        <taxon>Astrocoeniina</taxon>
        <taxon>Pocilloporidae</taxon>
        <taxon>Pocillopora</taxon>
    </lineage>
</organism>
<feature type="region of interest" description="Disordered" evidence="1">
    <location>
        <begin position="57"/>
        <end position="135"/>
    </location>
</feature>
<comment type="caution">
    <text evidence="2">The sequence shown here is derived from an EMBL/GenBank/DDBJ whole genome shotgun (WGS) entry which is preliminary data.</text>
</comment>